<evidence type="ECO:0000313" key="6">
    <source>
        <dbReference type="Proteomes" id="UP000009131"/>
    </source>
</evidence>
<dbReference type="AlphaFoldDB" id="G7DWD3"/>
<feature type="region of interest" description="Disordered" evidence="3">
    <location>
        <begin position="194"/>
        <end position="262"/>
    </location>
</feature>
<comment type="similarity">
    <text evidence="1">Belongs to the SWC5 family.</text>
</comment>
<evidence type="ECO:0000313" key="5">
    <source>
        <dbReference type="EMBL" id="GAA94893.1"/>
    </source>
</evidence>
<comment type="caution">
    <text evidence="5">The sequence shown here is derived from an EMBL/GenBank/DDBJ whole genome shotgun (WGS) entry which is preliminary data.</text>
</comment>
<dbReference type="HOGENOM" id="CLU_918668_0_0_1"/>
<dbReference type="Proteomes" id="UP000009131">
    <property type="component" value="Unassembled WGS sequence"/>
</dbReference>
<dbReference type="PANTHER" id="PTHR48407">
    <property type="entry name" value="CRANIOFACIAL DEVELOPMENT PROTEIN 1"/>
    <property type="match status" value="1"/>
</dbReference>
<evidence type="ECO:0000259" key="4">
    <source>
        <dbReference type="PROSITE" id="PS51279"/>
    </source>
</evidence>
<dbReference type="Pfam" id="PF07572">
    <property type="entry name" value="BCNT"/>
    <property type="match status" value="1"/>
</dbReference>
<dbReference type="PROSITE" id="PS51279">
    <property type="entry name" value="BCNT_C"/>
    <property type="match status" value="1"/>
</dbReference>
<evidence type="ECO:0000256" key="2">
    <source>
        <dbReference type="ARBA" id="ARBA00019138"/>
    </source>
</evidence>
<evidence type="ECO:0000256" key="3">
    <source>
        <dbReference type="SAM" id="MobiDB-lite"/>
    </source>
</evidence>
<reference evidence="5 6" key="2">
    <citation type="journal article" date="2012" name="Open Biol.">
        <title>Characteristics of nucleosomes and linker DNA regions on the genome of the basidiomycete Mixia osmundae revealed by mono- and dinucleosome mapping.</title>
        <authorList>
            <person name="Nishida H."/>
            <person name="Kondo S."/>
            <person name="Matsumoto T."/>
            <person name="Suzuki Y."/>
            <person name="Yoshikawa H."/>
            <person name="Taylor T.D."/>
            <person name="Sugiyama J."/>
        </authorList>
    </citation>
    <scope>NUCLEOTIDE SEQUENCE [LARGE SCALE GENOMIC DNA]</scope>
    <source>
        <strain evidence="6">CBS 9802 / IAM 14324 / JCM 22182 / KY 12970</strain>
    </source>
</reference>
<feature type="region of interest" description="Disordered" evidence="3">
    <location>
        <begin position="20"/>
        <end position="130"/>
    </location>
</feature>
<dbReference type="STRING" id="764103.G7DWD3"/>
<dbReference type="OMA" id="EMISIPH"/>
<dbReference type="InParanoid" id="G7DWD3"/>
<dbReference type="eggNOG" id="KOG4776">
    <property type="taxonomic scope" value="Eukaryota"/>
</dbReference>
<dbReference type="OrthoDB" id="445677at2759"/>
<feature type="domain" description="BCNT-C" evidence="4">
    <location>
        <begin position="239"/>
        <end position="318"/>
    </location>
</feature>
<dbReference type="InterPro" id="IPR027124">
    <property type="entry name" value="Swc5/CFDP1/2"/>
</dbReference>
<feature type="compositionally biased region" description="Low complexity" evidence="3">
    <location>
        <begin position="58"/>
        <end position="68"/>
    </location>
</feature>
<feature type="compositionally biased region" description="Acidic residues" evidence="3">
    <location>
        <begin position="69"/>
        <end position="78"/>
    </location>
</feature>
<sequence length="321" mass="35101">MSFRPTRKATVAAQAIFRAEAGQQAKDDDLLPSDEEDEDFVVPDEESNGRRKGKSKAEANGSDASSDSSDSDDGENAELEAFGAVSGDEVEPDEHLGASGKRSNGDGRSKRRKVKRAKHDHAPAESVDKGLTKEAVDDLWALFNNDTAPPSALQATAPADATKATLHNVPVSTKKMIRITRKYTFAGEQVEQEVEVEEDSAEARAFQGLPANDEQAAGEPQTAADVSRPALTSARPGHRRPRTSLLDMHTKLGLKPPKMTTLEKSKHDWNKFVAKEKISDDLAKARKDGYLEKQDFLQRVQDKKNEQYEELKGAARINPPA</sequence>
<accession>G7DWD3</accession>
<dbReference type="EMBL" id="BABT02000050">
    <property type="protein sequence ID" value="GAA94893.1"/>
    <property type="molecule type" value="Genomic_DNA"/>
</dbReference>
<dbReference type="InterPro" id="IPR011421">
    <property type="entry name" value="BCNT-C"/>
</dbReference>
<reference evidence="5 6" key="1">
    <citation type="journal article" date="2011" name="J. Gen. Appl. Microbiol.">
        <title>Draft genome sequencing of the enigmatic basidiomycete Mixia osmundae.</title>
        <authorList>
            <person name="Nishida H."/>
            <person name="Nagatsuka Y."/>
            <person name="Sugiyama J."/>
        </authorList>
    </citation>
    <scope>NUCLEOTIDE SEQUENCE [LARGE SCALE GENOMIC DNA]</scope>
    <source>
        <strain evidence="6">CBS 9802 / IAM 14324 / JCM 22182 / KY 12970</strain>
    </source>
</reference>
<protein>
    <recommendedName>
        <fullName evidence="2">SWR1-complex protein 5</fullName>
    </recommendedName>
</protein>
<proteinExistence type="inferred from homology"/>
<feature type="compositionally biased region" description="Basic and acidic residues" evidence="3">
    <location>
        <begin position="120"/>
        <end position="130"/>
    </location>
</feature>
<organism evidence="5 6">
    <name type="scientific">Mixia osmundae (strain CBS 9802 / IAM 14324 / JCM 22182 / KY 12970)</name>
    <dbReference type="NCBI Taxonomy" id="764103"/>
    <lineage>
        <taxon>Eukaryota</taxon>
        <taxon>Fungi</taxon>
        <taxon>Dikarya</taxon>
        <taxon>Basidiomycota</taxon>
        <taxon>Pucciniomycotina</taxon>
        <taxon>Mixiomycetes</taxon>
        <taxon>Mixiales</taxon>
        <taxon>Mixiaceae</taxon>
        <taxon>Mixia</taxon>
    </lineage>
</organism>
<evidence type="ECO:0000256" key="1">
    <source>
        <dbReference type="ARBA" id="ARBA00010465"/>
    </source>
</evidence>
<gene>
    <name evidence="5" type="primary">Mo01548</name>
    <name evidence="5" type="ORF">E5Q_01548</name>
</gene>
<feature type="compositionally biased region" description="Acidic residues" evidence="3">
    <location>
        <begin position="30"/>
        <end position="46"/>
    </location>
</feature>
<dbReference type="RefSeq" id="XP_014565815.1">
    <property type="nucleotide sequence ID" value="XM_014710329.1"/>
</dbReference>
<dbReference type="GO" id="GO:0000812">
    <property type="term" value="C:Swr1 complex"/>
    <property type="evidence" value="ECO:0007669"/>
    <property type="project" value="TreeGrafter"/>
</dbReference>
<feature type="compositionally biased region" description="Basic residues" evidence="3">
    <location>
        <begin position="109"/>
        <end position="119"/>
    </location>
</feature>
<keyword evidence="6" id="KW-1185">Reference proteome</keyword>
<name>G7DWD3_MIXOS</name>
<dbReference type="PANTHER" id="PTHR48407:SF1">
    <property type="entry name" value="CRANIOFACIAL DEVELOPMENT PROTEIN 1"/>
    <property type="match status" value="1"/>
</dbReference>